<feature type="region of interest" description="Disordered" evidence="1">
    <location>
        <begin position="1"/>
        <end position="48"/>
    </location>
</feature>
<dbReference type="Proteomes" id="UP000297595">
    <property type="component" value="Unassembled WGS sequence"/>
</dbReference>
<evidence type="ECO:0000256" key="1">
    <source>
        <dbReference type="SAM" id="MobiDB-lite"/>
    </source>
</evidence>
<evidence type="ECO:0000313" key="2">
    <source>
        <dbReference type="EMBL" id="TGJ72321.1"/>
    </source>
</evidence>
<proteinExistence type="predicted"/>
<sequence length="113" mass="12185">MNAGANSSLRMDAQDPITASTTPSFERRLSIPTPPSTKLSKTAATTTPKPTKTVLDAAAAKKIAEEALSAAILQGLPNIFDDISDPITPQSGKEMESFFFLFLFLFIGCRSRY</sequence>
<organism evidence="2 3">
    <name type="scientific">Orbilia oligospora</name>
    <name type="common">Nematode-trapping fungus</name>
    <name type="synonym">Arthrobotrys oligospora</name>
    <dbReference type="NCBI Taxonomy" id="2813651"/>
    <lineage>
        <taxon>Eukaryota</taxon>
        <taxon>Fungi</taxon>
        <taxon>Dikarya</taxon>
        <taxon>Ascomycota</taxon>
        <taxon>Pezizomycotina</taxon>
        <taxon>Orbiliomycetes</taxon>
        <taxon>Orbiliales</taxon>
        <taxon>Orbiliaceae</taxon>
        <taxon>Orbilia</taxon>
    </lineage>
</organism>
<name>A0A8H2E8H6_ORBOL</name>
<protein>
    <submittedName>
        <fullName evidence="2">Uncharacterized protein</fullName>
    </submittedName>
</protein>
<dbReference type="AlphaFoldDB" id="A0A8H2E8H6"/>
<accession>A0A8H2E8H6</accession>
<feature type="compositionally biased region" description="Low complexity" evidence="1">
    <location>
        <begin position="36"/>
        <end position="48"/>
    </location>
</feature>
<evidence type="ECO:0000313" key="3">
    <source>
        <dbReference type="Proteomes" id="UP000297595"/>
    </source>
</evidence>
<comment type="caution">
    <text evidence="2">The sequence shown here is derived from an EMBL/GenBank/DDBJ whole genome shotgun (WGS) entry which is preliminary data.</text>
</comment>
<gene>
    <name evidence="2" type="ORF">EYR41_004223</name>
</gene>
<dbReference type="EMBL" id="SOZJ01000002">
    <property type="protein sequence ID" value="TGJ72321.1"/>
    <property type="molecule type" value="Genomic_DNA"/>
</dbReference>
<reference evidence="2 3" key="1">
    <citation type="submission" date="2019-03" db="EMBL/GenBank/DDBJ databases">
        <title>Nematode-trapping fungi genome.</title>
        <authorList>
            <person name="Vidal-Diez De Ulzurrun G."/>
        </authorList>
    </citation>
    <scope>NUCLEOTIDE SEQUENCE [LARGE SCALE GENOMIC DNA]</scope>
    <source>
        <strain evidence="2 3">TWF154</strain>
    </source>
</reference>